<evidence type="ECO:0000256" key="7">
    <source>
        <dbReference type="ARBA" id="ARBA00022737"/>
    </source>
</evidence>
<keyword evidence="13" id="KW-0395">Inflammatory response</keyword>
<dbReference type="FunFam" id="3.80.10.10:FF:000732">
    <property type="entry name" value="GD11101"/>
    <property type="match status" value="1"/>
</dbReference>
<evidence type="ECO:0000313" key="16">
    <source>
        <dbReference type="RefSeq" id="XP_019626487.1"/>
    </source>
</evidence>
<evidence type="ECO:0000256" key="1">
    <source>
        <dbReference type="ARBA" id="ARBA00004479"/>
    </source>
</evidence>
<evidence type="ECO:0000256" key="11">
    <source>
        <dbReference type="ARBA" id="ARBA00023170"/>
    </source>
</evidence>
<evidence type="ECO:0000256" key="10">
    <source>
        <dbReference type="ARBA" id="ARBA00023136"/>
    </source>
</evidence>
<dbReference type="FunFam" id="3.80.10.10:FF:001647">
    <property type="entry name" value="Uncharacterized protein"/>
    <property type="match status" value="1"/>
</dbReference>
<evidence type="ECO:0000256" key="12">
    <source>
        <dbReference type="ARBA" id="ARBA00023180"/>
    </source>
</evidence>
<dbReference type="InterPro" id="IPR000483">
    <property type="entry name" value="Cys-rich_flank_reg_C"/>
</dbReference>
<dbReference type="PIRSF" id="PIRSF037595">
    <property type="entry name" value="Toll-like_receptor"/>
    <property type="match status" value="1"/>
</dbReference>
<keyword evidence="7" id="KW-0677">Repeat</keyword>
<dbReference type="PANTHER" id="PTHR24365">
    <property type="entry name" value="TOLL-LIKE RECEPTOR"/>
    <property type="match status" value="1"/>
</dbReference>
<dbReference type="Gene3D" id="3.80.10.10">
    <property type="entry name" value="Ribonuclease Inhibitor"/>
    <property type="match status" value="5"/>
</dbReference>
<dbReference type="OrthoDB" id="6134202at2759"/>
<keyword evidence="10" id="KW-0472">Membrane</keyword>
<keyword evidence="6" id="KW-0732">Signal</keyword>
<dbReference type="FunFam" id="3.40.50.10140:FF:000001">
    <property type="entry name" value="Toll-like receptor 2"/>
    <property type="match status" value="1"/>
</dbReference>
<dbReference type="InterPro" id="IPR026906">
    <property type="entry name" value="LRR_5"/>
</dbReference>
<evidence type="ECO:0000256" key="3">
    <source>
        <dbReference type="ARBA" id="ARBA00022588"/>
    </source>
</evidence>
<organism evidence="15 16">
    <name type="scientific">Branchiostoma belcheri</name>
    <name type="common">Amphioxus</name>
    <dbReference type="NCBI Taxonomy" id="7741"/>
    <lineage>
        <taxon>Eukaryota</taxon>
        <taxon>Metazoa</taxon>
        <taxon>Chordata</taxon>
        <taxon>Cephalochordata</taxon>
        <taxon>Leptocardii</taxon>
        <taxon>Amphioxiformes</taxon>
        <taxon>Branchiostomatidae</taxon>
        <taxon>Branchiostoma</taxon>
    </lineage>
</organism>
<dbReference type="PROSITE" id="PS50104">
    <property type="entry name" value="TIR"/>
    <property type="match status" value="1"/>
</dbReference>
<dbReference type="Pfam" id="PF01582">
    <property type="entry name" value="TIR"/>
    <property type="match status" value="1"/>
</dbReference>
<dbReference type="GeneID" id="109471577"/>
<dbReference type="RefSeq" id="XP_019626487.1">
    <property type="nucleotide sequence ID" value="XM_019770928.1"/>
</dbReference>
<dbReference type="SUPFAM" id="SSF52058">
    <property type="entry name" value="L domain-like"/>
    <property type="match status" value="2"/>
</dbReference>
<evidence type="ECO:0000256" key="8">
    <source>
        <dbReference type="ARBA" id="ARBA00022859"/>
    </source>
</evidence>
<evidence type="ECO:0000313" key="15">
    <source>
        <dbReference type="Proteomes" id="UP000515135"/>
    </source>
</evidence>
<dbReference type="InterPro" id="IPR035897">
    <property type="entry name" value="Toll_tir_struct_dom_sf"/>
</dbReference>
<keyword evidence="4" id="KW-0433">Leucine-rich repeat</keyword>
<dbReference type="Pfam" id="PF13516">
    <property type="entry name" value="LRR_6"/>
    <property type="match status" value="1"/>
</dbReference>
<dbReference type="SMART" id="SM00369">
    <property type="entry name" value="LRR_TYP"/>
    <property type="match status" value="17"/>
</dbReference>
<dbReference type="Gene3D" id="3.40.50.10140">
    <property type="entry name" value="Toll/interleukin-1 receptor homology (TIR) domain"/>
    <property type="match status" value="1"/>
</dbReference>
<feature type="domain" description="TIR" evidence="14">
    <location>
        <begin position="719"/>
        <end position="863"/>
    </location>
</feature>
<evidence type="ECO:0000259" key="14">
    <source>
        <dbReference type="PROSITE" id="PS50104"/>
    </source>
</evidence>
<evidence type="ECO:0000256" key="4">
    <source>
        <dbReference type="ARBA" id="ARBA00022614"/>
    </source>
</evidence>
<dbReference type="PROSITE" id="PS51450">
    <property type="entry name" value="LRR"/>
    <property type="match status" value="4"/>
</dbReference>
<proteinExistence type="inferred from homology"/>
<dbReference type="Proteomes" id="UP000515135">
    <property type="component" value="Unplaced"/>
</dbReference>
<dbReference type="PANTHER" id="PTHR24365:SF530">
    <property type="entry name" value="MSTPROX-RELATED"/>
    <property type="match status" value="1"/>
</dbReference>
<keyword evidence="12" id="KW-0325">Glycoprotein</keyword>
<comment type="subcellular location">
    <subcellularLocation>
        <location evidence="1">Membrane</location>
        <topology evidence="1">Single-pass type I membrane protein</topology>
    </subcellularLocation>
</comment>
<dbReference type="InterPro" id="IPR001611">
    <property type="entry name" value="Leu-rich_rpt"/>
</dbReference>
<reference evidence="16" key="1">
    <citation type="submission" date="2025-08" db="UniProtKB">
        <authorList>
            <consortium name="RefSeq"/>
        </authorList>
    </citation>
    <scope>IDENTIFICATION</scope>
    <source>
        <tissue evidence="16">Gonad</tissue>
    </source>
</reference>
<dbReference type="GO" id="GO:0004888">
    <property type="term" value="F:transmembrane signaling receptor activity"/>
    <property type="evidence" value="ECO:0007669"/>
    <property type="project" value="InterPro"/>
</dbReference>
<gene>
    <name evidence="16" type="primary">LOC109471577</name>
</gene>
<keyword evidence="9" id="KW-1133">Transmembrane helix</keyword>
<keyword evidence="11" id="KW-0675">Receptor</keyword>
<dbReference type="InterPro" id="IPR003591">
    <property type="entry name" value="Leu-rich_rpt_typical-subtyp"/>
</dbReference>
<evidence type="ECO:0000256" key="2">
    <source>
        <dbReference type="ARBA" id="ARBA00009634"/>
    </source>
</evidence>
<evidence type="ECO:0000256" key="5">
    <source>
        <dbReference type="ARBA" id="ARBA00022692"/>
    </source>
</evidence>
<dbReference type="KEGG" id="bbel:109471577"/>
<dbReference type="InterPro" id="IPR000157">
    <property type="entry name" value="TIR_dom"/>
</dbReference>
<comment type="similarity">
    <text evidence="2">Belongs to the Toll-like receptor family.</text>
</comment>
<dbReference type="InterPro" id="IPR032675">
    <property type="entry name" value="LRR_dom_sf"/>
</dbReference>
<dbReference type="GO" id="GO:0045087">
    <property type="term" value="P:innate immune response"/>
    <property type="evidence" value="ECO:0007669"/>
    <property type="project" value="UniProtKB-KW"/>
</dbReference>
<dbReference type="SMART" id="SM00082">
    <property type="entry name" value="LRRCT"/>
    <property type="match status" value="1"/>
</dbReference>
<dbReference type="GO" id="GO:0002224">
    <property type="term" value="P:toll-like receptor signaling pathway"/>
    <property type="evidence" value="ECO:0007669"/>
    <property type="project" value="InterPro"/>
</dbReference>
<dbReference type="GO" id="GO:0005886">
    <property type="term" value="C:plasma membrane"/>
    <property type="evidence" value="ECO:0007669"/>
    <property type="project" value="TreeGrafter"/>
</dbReference>
<evidence type="ECO:0000256" key="6">
    <source>
        <dbReference type="ARBA" id="ARBA00022729"/>
    </source>
</evidence>
<dbReference type="Pfam" id="PF13855">
    <property type="entry name" value="LRR_8"/>
    <property type="match status" value="4"/>
</dbReference>
<keyword evidence="3" id="KW-0399">Innate immunity</keyword>
<dbReference type="Pfam" id="PF13306">
    <property type="entry name" value="LRR_5"/>
    <property type="match status" value="1"/>
</dbReference>
<accession>A0A6P4Z613</accession>
<name>A0A6P4Z613_BRABE</name>
<dbReference type="AlphaFoldDB" id="A0A6P4Z613"/>
<keyword evidence="8" id="KW-0391">Immunity</keyword>
<evidence type="ECO:0000256" key="13">
    <source>
        <dbReference type="ARBA" id="ARBA00023198"/>
    </source>
</evidence>
<evidence type="ECO:0000256" key="9">
    <source>
        <dbReference type="ARBA" id="ARBA00022989"/>
    </source>
</evidence>
<keyword evidence="15" id="KW-1185">Reference proteome</keyword>
<dbReference type="SMART" id="SM00255">
    <property type="entry name" value="TIR"/>
    <property type="match status" value="1"/>
</dbReference>
<protein>
    <submittedName>
        <fullName evidence="16">Toll-like receptor 3</fullName>
    </submittedName>
</protein>
<keyword evidence="5" id="KW-0812">Transmembrane</keyword>
<dbReference type="SUPFAM" id="SSF52200">
    <property type="entry name" value="Toll/Interleukin receptor TIR domain"/>
    <property type="match status" value="1"/>
</dbReference>
<sequence>MNTTVDCSDKGFIQVPANIPADTTSLDLSSNNIQQLDDYSFSTLPLLTSLDLSSNSLVTIQPAAFYNLSKLRELSLSRNNLSALPSAIFRPLKSLAALSLADNNLPDILSFDEIWDGLHLTKLDLRENKITEAKFSQAFSEMPSLTSLDLSLNRISVLKIADFEPFVSHRFQTLELSVNPITVIEPGFFAQFRTIEYLVTRLDINIADYSNTINEGAFQFLQNSSLKSLVLGWGSIKELQDWAFHGLDSLEYLTLQTIHIEKTSPHAFGGLQNLVVLNLGENHLEQVPFKAPTVMFPALRELHLKYNNIKTIVPENFRGLPNLQLLNLDRNMITNIPANVFHGLRNLNTLSLQNNKISLLSNESFVGLENVIFMDLSMNKLTVLPDGVLSPLTSLEKLDFSENYISPDMEDFNGLKKITTLNLHQNHVILRLSTFRLVSSLEDLNLSGNDLFNEHMQCWFKNSPCKPFTTLRNLLTLDISDNLIAPASNMQEFFEGLVSLRTLRVIRTGDVWRRFQNTTVLYSMPNLETLNMRECKIQHIPADALSIHYNLQFVDFSENSISSLPDTVFVNVRSLKYLYLKTNTITFLNESSFATVLPTLESFGLDLSENPFYCDCSITWFVSWADANPSKVIFWEKDGFYVCNTPASLHNRELRSFHPDCDSHLNFYMCAATTSLLSLYMLTVFVVTQCSWYVRYLWFLLQARFRGYEELPGREVQRFKYDAFVAYSSADKNWVTQVLRPQLEDNPPRYRLCFGERDFRPGVAITENIGRAVRASRRTICLITRSFVRSSWCNYEMRASEGRYHLFDPRRVNLILVFLEEIPDGDMERHKHLQDVLRRDTYISWPGNDRGRPLFWARLREALGKPLPVNHARNRHILEDSV</sequence>
<dbReference type="InterPro" id="IPR017241">
    <property type="entry name" value="Toll-like_receptor"/>
</dbReference>